<reference evidence="1" key="1">
    <citation type="journal article" date="2021" name="Mol. Ecol. Resour.">
        <title>Apolygus lucorum genome provides insights into omnivorousness and mesophyll feeding.</title>
        <authorList>
            <person name="Liu Y."/>
            <person name="Liu H."/>
            <person name="Wang H."/>
            <person name="Huang T."/>
            <person name="Liu B."/>
            <person name="Yang B."/>
            <person name="Yin L."/>
            <person name="Li B."/>
            <person name="Zhang Y."/>
            <person name="Zhang S."/>
            <person name="Jiang F."/>
            <person name="Zhang X."/>
            <person name="Ren Y."/>
            <person name="Wang B."/>
            <person name="Wang S."/>
            <person name="Lu Y."/>
            <person name="Wu K."/>
            <person name="Fan W."/>
            <person name="Wang G."/>
        </authorList>
    </citation>
    <scope>NUCLEOTIDE SEQUENCE</scope>
    <source>
        <strain evidence="1">12Hb</strain>
    </source>
</reference>
<proteinExistence type="predicted"/>
<accession>A0A6A4JI17</accession>
<protein>
    <submittedName>
        <fullName evidence="1">Uncharacterized protein</fullName>
    </submittedName>
</protein>
<dbReference type="Proteomes" id="UP000466442">
    <property type="component" value="Unassembled WGS sequence"/>
</dbReference>
<name>A0A6A4JI17_APOLU</name>
<comment type="caution">
    <text evidence="1">The sequence shown here is derived from an EMBL/GenBank/DDBJ whole genome shotgun (WGS) entry which is preliminary data.</text>
</comment>
<organism evidence="1 2">
    <name type="scientific">Apolygus lucorum</name>
    <name type="common">Small green plant bug</name>
    <name type="synonym">Lygocoris lucorum</name>
    <dbReference type="NCBI Taxonomy" id="248454"/>
    <lineage>
        <taxon>Eukaryota</taxon>
        <taxon>Metazoa</taxon>
        <taxon>Ecdysozoa</taxon>
        <taxon>Arthropoda</taxon>
        <taxon>Hexapoda</taxon>
        <taxon>Insecta</taxon>
        <taxon>Pterygota</taxon>
        <taxon>Neoptera</taxon>
        <taxon>Paraneoptera</taxon>
        <taxon>Hemiptera</taxon>
        <taxon>Heteroptera</taxon>
        <taxon>Panheteroptera</taxon>
        <taxon>Cimicomorpha</taxon>
        <taxon>Miridae</taxon>
        <taxon>Mirini</taxon>
        <taxon>Apolygus</taxon>
    </lineage>
</organism>
<gene>
    <name evidence="1" type="ORF">GE061_002921</name>
</gene>
<keyword evidence="2" id="KW-1185">Reference proteome</keyword>
<evidence type="ECO:0000313" key="2">
    <source>
        <dbReference type="Proteomes" id="UP000466442"/>
    </source>
</evidence>
<evidence type="ECO:0000313" key="1">
    <source>
        <dbReference type="EMBL" id="KAF6202525.1"/>
    </source>
</evidence>
<dbReference type="OrthoDB" id="7442523at2759"/>
<dbReference type="AlphaFoldDB" id="A0A6A4JI17"/>
<sequence>MQSLYLEHTPELGEVCSCRILSYCNTHWDTQSDLVEKVARKLHGSRGPNRSNSDQWTDFLLRYGRSSLTLRKAEAALANKLNNEDVPWESIKALMASRLVALDKCPGVRCIGTGECLKRILGKCMAEITAEEVTEACKESQLCAGLSAGIEGAIHALSSMFTEKAVPNSHLGLLLIDAKNAFNSVNRGMALWRALLFAWPIVITIGQAVLISV</sequence>
<dbReference type="EMBL" id="WIXP02000011">
    <property type="protein sequence ID" value="KAF6202525.1"/>
    <property type="molecule type" value="Genomic_DNA"/>
</dbReference>